<dbReference type="Proteomes" id="UP000282800">
    <property type="component" value="Unassembled WGS sequence"/>
</dbReference>
<dbReference type="InterPro" id="IPR000620">
    <property type="entry name" value="EamA_dom"/>
</dbReference>
<feature type="domain" description="EamA" evidence="8">
    <location>
        <begin position="150"/>
        <end position="280"/>
    </location>
</feature>
<evidence type="ECO:0000256" key="3">
    <source>
        <dbReference type="ARBA" id="ARBA00022692"/>
    </source>
</evidence>
<keyword evidence="4 7" id="KW-1133">Transmembrane helix</keyword>
<evidence type="ECO:0000256" key="5">
    <source>
        <dbReference type="ARBA" id="ARBA00023136"/>
    </source>
</evidence>
<evidence type="ECO:0000313" key="9">
    <source>
        <dbReference type="EMBL" id="RYJ60007.1"/>
    </source>
</evidence>
<feature type="transmembrane region" description="Helical" evidence="7">
    <location>
        <begin position="241"/>
        <end position="259"/>
    </location>
</feature>
<evidence type="ECO:0000259" key="8">
    <source>
        <dbReference type="Pfam" id="PF00892"/>
    </source>
</evidence>
<feature type="region of interest" description="Disordered" evidence="6">
    <location>
        <begin position="287"/>
        <end position="325"/>
    </location>
</feature>
<evidence type="ECO:0000256" key="7">
    <source>
        <dbReference type="SAM" id="Phobius"/>
    </source>
</evidence>
<accession>A0A482UCU8</accession>
<dbReference type="GO" id="GO:0005886">
    <property type="term" value="C:plasma membrane"/>
    <property type="evidence" value="ECO:0007669"/>
    <property type="project" value="UniProtKB-SubCell"/>
</dbReference>
<reference evidence="9 10" key="1">
    <citation type="submission" date="2019-01" db="EMBL/GenBank/DDBJ databases">
        <title>High-quality draft genome of. Pseudomonas songnenensis str. L103, a full-fledged denitrifier isolated from 100 meters deep aquifer in a heavily nitrogen fertilized agricultural area.</title>
        <authorList>
            <person name="Liu M."/>
            <person name="Liu B."/>
        </authorList>
    </citation>
    <scope>NUCLEOTIDE SEQUENCE [LARGE SCALE GENOMIC DNA]</scope>
    <source>
        <strain evidence="9 10">L103</strain>
    </source>
</reference>
<keyword evidence="3 7" id="KW-0812">Transmembrane</keyword>
<dbReference type="PANTHER" id="PTHR32322:SF18">
    <property type="entry name" value="S-ADENOSYLMETHIONINE_S-ADENOSYLHOMOCYSTEINE TRANSPORTER"/>
    <property type="match status" value="1"/>
</dbReference>
<feature type="transmembrane region" description="Helical" evidence="7">
    <location>
        <begin position="176"/>
        <end position="198"/>
    </location>
</feature>
<evidence type="ECO:0000256" key="1">
    <source>
        <dbReference type="ARBA" id="ARBA00004651"/>
    </source>
</evidence>
<feature type="transmembrane region" description="Helical" evidence="7">
    <location>
        <begin position="37"/>
        <end position="55"/>
    </location>
</feature>
<feature type="compositionally biased region" description="Low complexity" evidence="6">
    <location>
        <begin position="296"/>
        <end position="313"/>
    </location>
</feature>
<comment type="subcellular location">
    <subcellularLocation>
        <location evidence="1">Cell membrane</location>
        <topology evidence="1">Multi-pass membrane protein</topology>
    </subcellularLocation>
</comment>
<feature type="transmembrane region" description="Helical" evidence="7">
    <location>
        <begin position="94"/>
        <end position="112"/>
    </location>
</feature>
<evidence type="ECO:0000256" key="6">
    <source>
        <dbReference type="SAM" id="MobiDB-lite"/>
    </source>
</evidence>
<feature type="transmembrane region" description="Helical" evidence="7">
    <location>
        <begin position="151"/>
        <end position="169"/>
    </location>
</feature>
<dbReference type="InterPro" id="IPR037185">
    <property type="entry name" value="EmrE-like"/>
</dbReference>
<feature type="domain" description="EamA" evidence="8">
    <location>
        <begin position="4"/>
        <end position="134"/>
    </location>
</feature>
<name>A0A482UCU8_9PSED</name>
<dbReference type="PANTHER" id="PTHR32322">
    <property type="entry name" value="INNER MEMBRANE TRANSPORTER"/>
    <property type="match status" value="1"/>
</dbReference>
<feature type="transmembrane region" description="Helical" evidence="7">
    <location>
        <begin position="265"/>
        <end position="281"/>
    </location>
</feature>
<dbReference type="EMBL" id="RWYU02000010">
    <property type="protein sequence ID" value="RYJ60007.1"/>
    <property type="molecule type" value="Genomic_DNA"/>
</dbReference>
<feature type="transmembrane region" description="Helical" evidence="7">
    <location>
        <begin position="210"/>
        <end position="229"/>
    </location>
</feature>
<gene>
    <name evidence="9" type="ORF">EJA06_021085</name>
</gene>
<protein>
    <submittedName>
        <fullName evidence="9">DMT family transporter</fullName>
    </submittedName>
</protein>
<dbReference type="InterPro" id="IPR050638">
    <property type="entry name" value="AA-Vitamin_Transporters"/>
</dbReference>
<feature type="transmembrane region" description="Helical" evidence="7">
    <location>
        <begin position="67"/>
        <end position="88"/>
    </location>
</feature>
<dbReference type="Pfam" id="PF00892">
    <property type="entry name" value="EamA"/>
    <property type="match status" value="2"/>
</dbReference>
<evidence type="ECO:0000256" key="2">
    <source>
        <dbReference type="ARBA" id="ARBA00022475"/>
    </source>
</evidence>
<dbReference type="OrthoDB" id="4167046at2"/>
<dbReference type="AlphaFoldDB" id="A0A482UCU8"/>
<evidence type="ECO:0000313" key="10">
    <source>
        <dbReference type="Proteomes" id="UP000282800"/>
    </source>
</evidence>
<organism evidence="9 10">
    <name type="scientific">Pseudomonas songnenensis</name>
    <dbReference type="NCBI Taxonomy" id="1176259"/>
    <lineage>
        <taxon>Bacteria</taxon>
        <taxon>Pseudomonadati</taxon>
        <taxon>Pseudomonadota</taxon>
        <taxon>Gammaproteobacteria</taxon>
        <taxon>Pseudomonadales</taxon>
        <taxon>Pseudomonadaceae</taxon>
        <taxon>Pseudomonas</taxon>
    </lineage>
</organism>
<sequence>MNLLFPVLATLIWAASTVVNRMAVGLIDPAAISFYRWLVAAVVITPFVFTTVWSIRRTIQTHLAKLFALGCLGMSLYQSLAYFAAYSITATSMGLILATMPMLTVLLAIPLLRARPTAGTLAGALISFLGLAWLISTGDLAALFRQGMGKGEFMMLMATLSYALYCVLVKRWQIPLPIWVSLYVQNLCGTLVLVPPFLLAPSAALTRDNLPLVLFAGLFASAMAPGLWMRGLVSLGAEKTAALMNLVPLFTAVLAIMLLGETLHLYHAVGGGLILFGIALGQMSQRRIAGPPPPQTTGTETSSLSSSMALPLRMRSRSCSDKPRP</sequence>
<evidence type="ECO:0000256" key="4">
    <source>
        <dbReference type="ARBA" id="ARBA00022989"/>
    </source>
</evidence>
<keyword evidence="2" id="KW-1003">Cell membrane</keyword>
<comment type="caution">
    <text evidence="9">The sequence shown here is derived from an EMBL/GenBank/DDBJ whole genome shotgun (WGS) entry which is preliminary data.</text>
</comment>
<dbReference type="SUPFAM" id="SSF103481">
    <property type="entry name" value="Multidrug resistance efflux transporter EmrE"/>
    <property type="match status" value="2"/>
</dbReference>
<proteinExistence type="predicted"/>
<keyword evidence="5 7" id="KW-0472">Membrane</keyword>
<feature type="transmembrane region" description="Helical" evidence="7">
    <location>
        <begin position="124"/>
        <end position="145"/>
    </location>
</feature>